<dbReference type="Gene3D" id="3.40.50.150">
    <property type="entry name" value="Vaccinia Virus protein VP39"/>
    <property type="match status" value="1"/>
</dbReference>
<gene>
    <name evidence="2" type="ORF">SARC_01971</name>
</gene>
<dbReference type="GeneID" id="25902475"/>
<protein>
    <recommendedName>
        <fullName evidence="1">Methyltransferase FkbM domain-containing protein</fullName>
    </recommendedName>
</protein>
<accession>A0A0L0G9Z9</accession>
<organism evidence="2 3">
    <name type="scientific">Sphaeroforma arctica JP610</name>
    <dbReference type="NCBI Taxonomy" id="667725"/>
    <lineage>
        <taxon>Eukaryota</taxon>
        <taxon>Ichthyosporea</taxon>
        <taxon>Ichthyophonida</taxon>
        <taxon>Sphaeroforma</taxon>
    </lineage>
</organism>
<reference evidence="2 3" key="1">
    <citation type="submission" date="2011-02" db="EMBL/GenBank/DDBJ databases">
        <title>The Genome Sequence of Sphaeroforma arctica JP610.</title>
        <authorList>
            <consortium name="The Broad Institute Genome Sequencing Platform"/>
            <person name="Russ C."/>
            <person name="Cuomo C."/>
            <person name="Young S.K."/>
            <person name="Zeng Q."/>
            <person name="Gargeya S."/>
            <person name="Alvarado L."/>
            <person name="Berlin A."/>
            <person name="Chapman S.B."/>
            <person name="Chen Z."/>
            <person name="Freedman E."/>
            <person name="Gellesch M."/>
            <person name="Goldberg J."/>
            <person name="Griggs A."/>
            <person name="Gujja S."/>
            <person name="Heilman E."/>
            <person name="Heiman D."/>
            <person name="Howarth C."/>
            <person name="Mehta T."/>
            <person name="Neiman D."/>
            <person name="Pearson M."/>
            <person name="Roberts A."/>
            <person name="Saif S."/>
            <person name="Shea T."/>
            <person name="Shenoy N."/>
            <person name="Sisk P."/>
            <person name="Stolte C."/>
            <person name="Sykes S."/>
            <person name="White J."/>
            <person name="Yandava C."/>
            <person name="Burger G."/>
            <person name="Gray M.W."/>
            <person name="Holland P.W.H."/>
            <person name="King N."/>
            <person name="Lang F.B.F."/>
            <person name="Roger A.J."/>
            <person name="Ruiz-Trillo I."/>
            <person name="Haas B."/>
            <person name="Nusbaum C."/>
            <person name="Birren B."/>
        </authorList>
    </citation>
    <scope>NUCLEOTIDE SEQUENCE [LARGE SCALE GENOMIC DNA]</scope>
    <source>
        <strain evidence="2 3">JP610</strain>
    </source>
</reference>
<evidence type="ECO:0000313" key="3">
    <source>
        <dbReference type="Proteomes" id="UP000054560"/>
    </source>
</evidence>
<dbReference type="SUPFAM" id="SSF53335">
    <property type="entry name" value="S-adenosyl-L-methionine-dependent methyltransferases"/>
    <property type="match status" value="1"/>
</dbReference>
<dbReference type="EMBL" id="KQ241680">
    <property type="protein sequence ID" value="KNC85862.1"/>
    <property type="molecule type" value="Genomic_DNA"/>
</dbReference>
<keyword evidence="3" id="KW-1185">Reference proteome</keyword>
<dbReference type="Proteomes" id="UP000054560">
    <property type="component" value="Unassembled WGS sequence"/>
</dbReference>
<feature type="domain" description="Methyltransferase FkbM" evidence="1">
    <location>
        <begin position="153"/>
        <end position="314"/>
    </location>
</feature>
<dbReference type="PANTHER" id="PTHR34203:SF13">
    <property type="entry name" value="EXPRESSED PROTEIN"/>
    <property type="match status" value="1"/>
</dbReference>
<dbReference type="RefSeq" id="XP_014159764.1">
    <property type="nucleotide sequence ID" value="XM_014304289.1"/>
</dbReference>
<dbReference type="eggNOG" id="ENOG502S881">
    <property type="taxonomic scope" value="Eukaryota"/>
</dbReference>
<sequence>MGFSSIVSPRRLPTPSQWLNIAATISILILLYQILGHDSSLKVSEIQAPSKNQQNCSGHKGLKAPLPQMSERARQSYCLAIHGVTANDNVQVVDVQSIRGDKYPPIKMAIYKGDDIVSKTLRETGVWELYLLQRFWDRTFTLNPGGPKGYFLDIGANVGYWTAQALGLGFSTISVEPLPSNIQLLQLTACLNPGFEEKLTIMPFGLGTEPATCHVVSSDNNLGDGHTVCSEEALTTFLAEQRLKTPEQYSIRSSMEIVRLDDIIDTEITPVFALKIDVEGYEQHVFSDEGSSVFFTGSGNPSVISAEVYHCATEKNCDNGDRQYAEQLMKRGYHQEHPLQDHNRSETFSYTSDLVWGMDTFFTKDRK</sequence>
<dbReference type="AlphaFoldDB" id="A0A0L0G9Z9"/>
<name>A0A0L0G9Z9_9EUKA</name>
<evidence type="ECO:0000259" key="1">
    <source>
        <dbReference type="Pfam" id="PF05050"/>
    </source>
</evidence>
<dbReference type="NCBIfam" id="TIGR01444">
    <property type="entry name" value="fkbM_fam"/>
    <property type="match status" value="1"/>
</dbReference>
<dbReference type="PANTHER" id="PTHR34203">
    <property type="entry name" value="METHYLTRANSFERASE, FKBM FAMILY PROTEIN"/>
    <property type="match status" value="1"/>
</dbReference>
<evidence type="ECO:0000313" key="2">
    <source>
        <dbReference type="EMBL" id="KNC85862.1"/>
    </source>
</evidence>
<dbReference type="Pfam" id="PF05050">
    <property type="entry name" value="Methyltransf_21"/>
    <property type="match status" value="1"/>
</dbReference>
<dbReference type="InterPro" id="IPR006342">
    <property type="entry name" value="FkbM_mtfrase"/>
</dbReference>
<dbReference type="OrthoDB" id="2128152at2759"/>
<proteinExistence type="predicted"/>
<dbReference type="InterPro" id="IPR029063">
    <property type="entry name" value="SAM-dependent_MTases_sf"/>
</dbReference>
<dbReference type="InterPro" id="IPR052514">
    <property type="entry name" value="SAM-dependent_MTase"/>
</dbReference>